<dbReference type="RefSeq" id="WP_146164039.1">
    <property type="nucleotide sequence ID" value="NZ_PVZG01000004.1"/>
</dbReference>
<organism evidence="2 3">
    <name type="scientific">Pseudosporangium ferrugineum</name>
    <dbReference type="NCBI Taxonomy" id="439699"/>
    <lineage>
        <taxon>Bacteria</taxon>
        <taxon>Bacillati</taxon>
        <taxon>Actinomycetota</taxon>
        <taxon>Actinomycetes</taxon>
        <taxon>Micromonosporales</taxon>
        <taxon>Micromonosporaceae</taxon>
        <taxon>Pseudosporangium</taxon>
    </lineage>
</organism>
<dbReference type="AlphaFoldDB" id="A0A2T0SBR7"/>
<evidence type="ECO:0000313" key="3">
    <source>
        <dbReference type="Proteomes" id="UP000239209"/>
    </source>
</evidence>
<accession>A0A2T0SBR7</accession>
<name>A0A2T0SBR7_9ACTN</name>
<proteinExistence type="predicted"/>
<evidence type="ECO:0000256" key="1">
    <source>
        <dbReference type="SAM" id="MobiDB-lite"/>
    </source>
</evidence>
<comment type="caution">
    <text evidence="2">The sequence shown here is derived from an EMBL/GenBank/DDBJ whole genome shotgun (WGS) entry which is preliminary data.</text>
</comment>
<keyword evidence="3" id="KW-1185">Reference proteome</keyword>
<gene>
    <name evidence="2" type="ORF">CLV70_104422</name>
</gene>
<dbReference type="EMBL" id="PVZG01000004">
    <property type="protein sequence ID" value="PRY30870.1"/>
    <property type="molecule type" value="Genomic_DNA"/>
</dbReference>
<evidence type="ECO:0000313" key="2">
    <source>
        <dbReference type="EMBL" id="PRY30870.1"/>
    </source>
</evidence>
<sequence>MRPDRTTRRSSEQDGDKAPWTILAVAATTLVLSWAGWNRIEVRPPHGEPPRRTPVVVALMNDPPGHRTTAGDPGTAHRMPVRESNPGSSGASMTGPGRVATGRSLGSRILVPGE</sequence>
<protein>
    <submittedName>
        <fullName evidence="2">Uncharacterized protein</fullName>
    </submittedName>
</protein>
<feature type="region of interest" description="Disordered" evidence="1">
    <location>
        <begin position="60"/>
        <end position="114"/>
    </location>
</feature>
<reference evidence="2 3" key="1">
    <citation type="submission" date="2018-03" db="EMBL/GenBank/DDBJ databases">
        <title>Genomic Encyclopedia of Archaeal and Bacterial Type Strains, Phase II (KMG-II): from individual species to whole genera.</title>
        <authorList>
            <person name="Goeker M."/>
        </authorList>
    </citation>
    <scope>NUCLEOTIDE SEQUENCE [LARGE SCALE GENOMIC DNA]</scope>
    <source>
        <strain evidence="2 3">DSM 45348</strain>
    </source>
</reference>
<dbReference type="Proteomes" id="UP000239209">
    <property type="component" value="Unassembled WGS sequence"/>
</dbReference>